<reference evidence="1" key="1">
    <citation type="submission" date="2019-10" db="EMBL/GenBank/DDBJ databases">
        <authorList>
            <consortium name="DOE Joint Genome Institute"/>
            <person name="Kuo A."/>
            <person name="Miyauchi S."/>
            <person name="Kiss E."/>
            <person name="Drula E."/>
            <person name="Kohler A."/>
            <person name="Sanchez-Garcia M."/>
            <person name="Andreopoulos B."/>
            <person name="Barry K.W."/>
            <person name="Bonito G."/>
            <person name="Buee M."/>
            <person name="Carver A."/>
            <person name="Chen C."/>
            <person name="Cichocki N."/>
            <person name="Clum A."/>
            <person name="Culley D."/>
            <person name="Crous P.W."/>
            <person name="Fauchery L."/>
            <person name="Girlanda M."/>
            <person name="Hayes R."/>
            <person name="Keri Z."/>
            <person name="LaButti K."/>
            <person name="Lipzen A."/>
            <person name="Lombard V."/>
            <person name="Magnuson J."/>
            <person name="Maillard F."/>
            <person name="Morin E."/>
            <person name="Murat C."/>
            <person name="Nolan M."/>
            <person name="Ohm R."/>
            <person name="Pangilinan J."/>
            <person name="Pereira M."/>
            <person name="Perotto S."/>
            <person name="Peter M."/>
            <person name="Riley R."/>
            <person name="Sitrit Y."/>
            <person name="Stielow B."/>
            <person name="Szollosi G."/>
            <person name="Zifcakova L."/>
            <person name="Stursova M."/>
            <person name="Spatafora J.W."/>
            <person name="Tedersoo L."/>
            <person name="Vaario L.-M."/>
            <person name="Yamada A."/>
            <person name="Yan M."/>
            <person name="Wang P."/>
            <person name="Xu J."/>
            <person name="Bruns T."/>
            <person name="Baldrian P."/>
            <person name="Vilgalys R."/>
            <person name="Henrissat B."/>
            <person name="Grigoriev I.V."/>
            <person name="Hibbett D."/>
            <person name="Nagy L.G."/>
            <person name="Martin F.M."/>
        </authorList>
    </citation>
    <scope>NUCLEOTIDE SEQUENCE</scope>
    <source>
        <strain evidence="1">BED1</strain>
    </source>
</reference>
<gene>
    <name evidence="1" type="ORF">L210DRAFT_244382</name>
</gene>
<keyword evidence="2" id="KW-1185">Reference proteome</keyword>
<evidence type="ECO:0000313" key="1">
    <source>
        <dbReference type="EMBL" id="KAF8438468.1"/>
    </source>
</evidence>
<comment type="caution">
    <text evidence="1">The sequence shown here is derived from an EMBL/GenBank/DDBJ whole genome shotgun (WGS) entry which is preliminary data.</text>
</comment>
<evidence type="ECO:0000313" key="2">
    <source>
        <dbReference type="Proteomes" id="UP001194468"/>
    </source>
</evidence>
<reference evidence="1" key="2">
    <citation type="journal article" date="2020" name="Nat. Commun.">
        <title>Large-scale genome sequencing of mycorrhizal fungi provides insights into the early evolution of symbiotic traits.</title>
        <authorList>
            <person name="Miyauchi S."/>
            <person name="Kiss E."/>
            <person name="Kuo A."/>
            <person name="Drula E."/>
            <person name="Kohler A."/>
            <person name="Sanchez-Garcia M."/>
            <person name="Morin E."/>
            <person name="Andreopoulos B."/>
            <person name="Barry K.W."/>
            <person name="Bonito G."/>
            <person name="Buee M."/>
            <person name="Carver A."/>
            <person name="Chen C."/>
            <person name="Cichocki N."/>
            <person name="Clum A."/>
            <person name="Culley D."/>
            <person name="Crous P.W."/>
            <person name="Fauchery L."/>
            <person name="Girlanda M."/>
            <person name="Hayes R.D."/>
            <person name="Keri Z."/>
            <person name="LaButti K."/>
            <person name="Lipzen A."/>
            <person name="Lombard V."/>
            <person name="Magnuson J."/>
            <person name="Maillard F."/>
            <person name="Murat C."/>
            <person name="Nolan M."/>
            <person name="Ohm R.A."/>
            <person name="Pangilinan J."/>
            <person name="Pereira M.F."/>
            <person name="Perotto S."/>
            <person name="Peter M."/>
            <person name="Pfister S."/>
            <person name="Riley R."/>
            <person name="Sitrit Y."/>
            <person name="Stielow J.B."/>
            <person name="Szollosi G."/>
            <person name="Zifcakova L."/>
            <person name="Stursova M."/>
            <person name="Spatafora J.W."/>
            <person name="Tedersoo L."/>
            <person name="Vaario L.M."/>
            <person name="Yamada A."/>
            <person name="Yan M."/>
            <person name="Wang P."/>
            <person name="Xu J."/>
            <person name="Bruns T."/>
            <person name="Baldrian P."/>
            <person name="Vilgalys R."/>
            <person name="Dunand C."/>
            <person name="Henrissat B."/>
            <person name="Grigoriev I.V."/>
            <person name="Hibbett D."/>
            <person name="Nagy L.G."/>
            <person name="Martin F.M."/>
        </authorList>
    </citation>
    <scope>NUCLEOTIDE SEQUENCE</scope>
    <source>
        <strain evidence="1">BED1</strain>
    </source>
</reference>
<proteinExistence type="predicted"/>
<protein>
    <submittedName>
        <fullName evidence="1">Uncharacterized protein</fullName>
    </submittedName>
</protein>
<organism evidence="1 2">
    <name type="scientific">Boletus edulis BED1</name>
    <dbReference type="NCBI Taxonomy" id="1328754"/>
    <lineage>
        <taxon>Eukaryota</taxon>
        <taxon>Fungi</taxon>
        <taxon>Dikarya</taxon>
        <taxon>Basidiomycota</taxon>
        <taxon>Agaricomycotina</taxon>
        <taxon>Agaricomycetes</taxon>
        <taxon>Agaricomycetidae</taxon>
        <taxon>Boletales</taxon>
        <taxon>Boletineae</taxon>
        <taxon>Boletaceae</taxon>
        <taxon>Boletoideae</taxon>
        <taxon>Boletus</taxon>
    </lineage>
</organism>
<accession>A0AAD4BSS5</accession>
<name>A0AAD4BSS5_BOLED</name>
<dbReference type="Proteomes" id="UP001194468">
    <property type="component" value="Unassembled WGS sequence"/>
</dbReference>
<dbReference type="AlphaFoldDB" id="A0AAD4BSS5"/>
<dbReference type="EMBL" id="WHUW01000016">
    <property type="protein sequence ID" value="KAF8438468.1"/>
    <property type="molecule type" value="Genomic_DNA"/>
</dbReference>
<sequence length="85" mass="9338">MGRNFKNNRRSARARASSLPFTVVIMPSRHISQAAKEQIIVMSAHMRATKIAEVTGISERAVRRTINCTVEANSVSRAVQATSDP</sequence>